<dbReference type="GO" id="GO:0008483">
    <property type="term" value="F:transaminase activity"/>
    <property type="evidence" value="ECO:0007669"/>
    <property type="project" value="UniProtKB-KW"/>
</dbReference>
<evidence type="ECO:0000256" key="2">
    <source>
        <dbReference type="ARBA" id="ARBA00008954"/>
    </source>
</evidence>
<accession>A0AB39IYZ9</accession>
<protein>
    <submittedName>
        <fullName evidence="5">Aminotransferase class III-fold pyridoxal phosphate-dependent enzyme</fullName>
    </submittedName>
</protein>
<name>A0AB39IYZ9_9GAMM</name>
<dbReference type="AlphaFoldDB" id="A0AB39IYZ9"/>
<dbReference type="PANTHER" id="PTHR45688:SF13">
    <property type="entry name" value="ALANINE--GLYOXYLATE AMINOTRANSFERASE 2-LIKE"/>
    <property type="match status" value="1"/>
</dbReference>
<sequence length="436" mass="47321">MNTRSTSPSPETASVSETLLARRQRLLGAGYRLFYQQPLHVVRGDGVWLYDADGNRYLDVYNNVASLGHCHPAVVEAIATQAATLNTHTRYLTDAILDFAEDFLQEFPAPLQNITLTCSGSESNDLALRIARYVTGGSGVMVTRWAYHGVTAQLAGLSPSLGSGAPRGEQVWLIDPPDGYRRQPGCLLTSVKQALAQMEQAGVRPAALLFDTLFSSDGVFSAPAQDVQEAVRLVRSAGGLFIADEVQAGFGRTGSHRWGFGAYGVVPDLVTLGKPMGNGHPVAAVVGNPAWFEAFGRNQRYFNTFGGNPVSCRAAHAVLHTLRREQLQDNALRMGSYLETGLRKLAERHDCIGDIRVYGLFIGVELVTSRLTRQPDTTGAVHVVNDLRQHQILLSATGPDGNILKIRPPLIFQPEHADMLLHGLDNALSRRSSIGD</sequence>
<dbReference type="CDD" id="cd00610">
    <property type="entry name" value="OAT_like"/>
    <property type="match status" value="1"/>
</dbReference>
<evidence type="ECO:0000256" key="1">
    <source>
        <dbReference type="ARBA" id="ARBA00001933"/>
    </source>
</evidence>
<dbReference type="GeneID" id="302581488"/>
<dbReference type="PROSITE" id="PS00600">
    <property type="entry name" value="AA_TRANSFER_CLASS_3"/>
    <property type="match status" value="1"/>
</dbReference>
<comment type="similarity">
    <text evidence="2 4">Belongs to the class-III pyridoxal-phosphate-dependent aminotransferase family.</text>
</comment>
<dbReference type="InterPro" id="IPR015424">
    <property type="entry name" value="PyrdxlP-dep_Trfase"/>
</dbReference>
<dbReference type="RefSeq" id="WP_226093418.1">
    <property type="nucleotide sequence ID" value="NZ_CP162670.1"/>
</dbReference>
<dbReference type="InterPro" id="IPR005814">
    <property type="entry name" value="Aminotrans_3"/>
</dbReference>
<dbReference type="InterPro" id="IPR015422">
    <property type="entry name" value="PyrdxlP-dep_Trfase_small"/>
</dbReference>
<dbReference type="Gene3D" id="3.40.640.10">
    <property type="entry name" value="Type I PLP-dependent aspartate aminotransferase-like (Major domain)"/>
    <property type="match status" value="1"/>
</dbReference>
<dbReference type="Pfam" id="PF00202">
    <property type="entry name" value="Aminotran_3"/>
    <property type="match status" value="1"/>
</dbReference>
<dbReference type="SUPFAM" id="SSF53383">
    <property type="entry name" value="PLP-dependent transferases"/>
    <property type="match status" value="1"/>
</dbReference>
<dbReference type="GO" id="GO:0030170">
    <property type="term" value="F:pyridoxal phosphate binding"/>
    <property type="evidence" value="ECO:0007669"/>
    <property type="project" value="InterPro"/>
</dbReference>
<keyword evidence="5" id="KW-0032">Aminotransferase</keyword>
<reference evidence="5" key="1">
    <citation type="submission" date="2024-07" db="EMBL/GenBank/DDBJ databases">
        <authorList>
            <person name="Pedron J."/>
        </authorList>
    </citation>
    <scope>NUCLEOTIDE SEQUENCE</scope>
    <source>
        <strain evidence="5">A003-S1-M15</strain>
    </source>
</reference>
<dbReference type="EMBL" id="CP162670">
    <property type="protein sequence ID" value="XDL26009.1"/>
    <property type="molecule type" value="Genomic_DNA"/>
</dbReference>
<evidence type="ECO:0000313" key="5">
    <source>
        <dbReference type="EMBL" id="XDL26009.1"/>
    </source>
</evidence>
<proteinExistence type="inferred from homology"/>
<evidence type="ECO:0000256" key="4">
    <source>
        <dbReference type="RuleBase" id="RU003560"/>
    </source>
</evidence>
<evidence type="ECO:0000256" key="3">
    <source>
        <dbReference type="ARBA" id="ARBA00022898"/>
    </source>
</evidence>
<dbReference type="InterPro" id="IPR049704">
    <property type="entry name" value="Aminotrans_3_PPA_site"/>
</dbReference>
<keyword evidence="5" id="KW-0808">Transferase</keyword>
<dbReference type="InterPro" id="IPR015421">
    <property type="entry name" value="PyrdxlP-dep_Trfase_major"/>
</dbReference>
<comment type="cofactor">
    <cofactor evidence="1">
        <name>pyridoxal 5'-phosphate</name>
        <dbReference type="ChEBI" id="CHEBI:597326"/>
    </cofactor>
</comment>
<gene>
    <name evidence="5" type="ORF">LF929_007405</name>
</gene>
<organism evidence="5">
    <name type="scientific">Dickeya oryzae</name>
    <dbReference type="NCBI Taxonomy" id="1240404"/>
    <lineage>
        <taxon>Bacteria</taxon>
        <taxon>Pseudomonadati</taxon>
        <taxon>Pseudomonadota</taxon>
        <taxon>Gammaproteobacteria</taxon>
        <taxon>Enterobacterales</taxon>
        <taxon>Pectobacteriaceae</taxon>
        <taxon>Dickeya</taxon>
    </lineage>
</organism>
<dbReference type="Gene3D" id="3.90.1150.10">
    <property type="entry name" value="Aspartate Aminotransferase, domain 1"/>
    <property type="match status" value="1"/>
</dbReference>
<dbReference type="PIRSF" id="PIRSF000521">
    <property type="entry name" value="Transaminase_4ab_Lys_Orn"/>
    <property type="match status" value="1"/>
</dbReference>
<keyword evidence="3 4" id="KW-0663">Pyridoxal phosphate</keyword>
<dbReference type="PANTHER" id="PTHR45688">
    <property type="match status" value="1"/>
</dbReference>